<feature type="signal peptide" evidence="5">
    <location>
        <begin position="1"/>
        <end position="21"/>
    </location>
</feature>
<keyword evidence="2 4" id="KW-0479">Metal-binding</keyword>
<dbReference type="Gene3D" id="3.40.720.10">
    <property type="entry name" value="Alkaline Phosphatase, subunit A"/>
    <property type="match status" value="2"/>
</dbReference>
<dbReference type="RefSeq" id="WP_345862365.1">
    <property type="nucleotide sequence ID" value="NZ_JBDIMF010000001.1"/>
</dbReference>
<gene>
    <name evidence="6" type="ORF">ABC969_00975</name>
</gene>
<dbReference type="CDD" id="cd16016">
    <property type="entry name" value="AP-SPAP"/>
    <property type="match status" value="1"/>
</dbReference>
<evidence type="ECO:0000256" key="4">
    <source>
        <dbReference type="PIRNR" id="PIRNR031924"/>
    </source>
</evidence>
<dbReference type="PIRSF" id="PIRSF031924">
    <property type="entry name" value="Pi-irrepressible_AP"/>
    <property type="match status" value="1"/>
</dbReference>
<keyword evidence="7" id="KW-1185">Reference proteome</keyword>
<dbReference type="SUPFAM" id="SSF53649">
    <property type="entry name" value="Alkaline phosphatase-like"/>
    <property type="match status" value="1"/>
</dbReference>
<dbReference type="Pfam" id="PF01663">
    <property type="entry name" value="Phosphodiest"/>
    <property type="match status" value="1"/>
</dbReference>
<dbReference type="InterPro" id="IPR002591">
    <property type="entry name" value="Phosphodiest/P_Trfase"/>
</dbReference>
<evidence type="ECO:0000313" key="6">
    <source>
        <dbReference type="EMBL" id="MEN2784991.1"/>
    </source>
</evidence>
<dbReference type="PANTHER" id="PTHR10151">
    <property type="entry name" value="ECTONUCLEOTIDE PYROPHOSPHATASE/PHOSPHODIESTERASE"/>
    <property type="match status" value="1"/>
</dbReference>
<evidence type="ECO:0000256" key="2">
    <source>
        <dbReference type="ARBA" id="ARBA00022723"/>
    </source>
</evidence>
<comment type="cofactor">
    <cofactor evidence="4">
        <name>Zn(2+)</name>
        <dbReference type="ChEBI" id="CHEBI:29105"/>
    </cofactor>
    <text evidence="4">Binds 2 Zn(2+) ions.</text>
</comment>
<name>A0ABU9XQM7_9SPHN</name>
<dbReference type="PANTHER" id="PTHR10151:SF120">
    <property type="entry name" value="BIS(5'-ADENOSYL)-TRIPHOSPHATASE"/>
    <property type="match status" value="1"/>
</dbReference>
<dbReference type="InterPro" id="IPR026263">
    <property type="entry name" value="Alkaline_phosphatase_prok"/>
</dbReference>
<evidence type="ECO:0000256" key="3">
    <source>
        <dbReference type="ARBA" id="ARBA00022729"/>
    </source>
</evidence>
<evidence type="ECO:0000256" key="1">
    <source>
        <dbReference type="ARBA" id="ARBA00022553"/>
    </source>
</evidence>
<dbReference type="InterPro" id="IPR017850">
    <property type="entry name" value="Alkaline_phosphatase_core_sf"/>
</dbReference>
<dbReference type="Gene3D" id="3.30.1360.150">
    <property type="match status" value="1"/>
</dbReference>
<proteinExistence type="predicted"/>
<evidence type="ECO:0000256" key="5">
    <source>
        <dbReference type="SAM" id="SignalP"/>
    </source>
</evidence>
<accession>A0ABU9XQM7</accession>
<keyword evidence="3 5" id="KW-0732">Signal</keyword>
<comment type="catalytic activity">
    <reaction evidence="4">
        <text>a phosphate monoester + H2O = an alcohol + phosphate</text>
        <dbReference type="Rhea" id="RHEA:15017"/>
        <dbReference type="ChEBI" id="CHEBI:15377"/>
        <dbReference type="ChEBI" id="CHEBI:30879"/>
        <dbReference type="ChEBI" id="CHEBI:43474"/>
        <dbReference type="ChEBI" id="CHEBI:67140"/>
        <dbReference type="EC" id="3.1.3.1"/>
    </reaction>
</comment>
<keyword evidence="4" id="KW-0862">Zinc</keyword>
<feature type="chain" id="PRO_5045649421" description="Alkaline phosphatase" evidence="5">
    <location>
        <begin position="22"/>
        <end position="551"/>
    </location>
</feature>
<comment type="function">
    <text evidence="4">Alkaline phosphatase with broad substrate specificity.</text>
</comment>
<protein>
    <recommendedName>
        <fullName evidence="4">Alkaline phosphatase</fullName>
        <ecNumber evidence="4">3.1.3.1</ecNumber>
    </recommendedName>
</protein>
<sequence length="551" mass="57559">MKATAAILALALTTTAALPLAAQDAPAQLPVPAAPKPKPKLIVVVSVDQFSADLFDEYRATFDDGLARLAKGAVFPSGFQSHAATETCPGHSTITTGYRPAQTGIIANNWIDQAAPRQDKTVYCAEDETIPGTDSSNYTVSDKHLKVPTLGERMKIADPRTRVVSVAGKDRAAVMMGGHNVDQLWWWSGKAFVSYAGRAAPAVVTRANAAVAGLIARAQPALPVAAHCLAKDKAISIGAGKSVGTGHFDRAAGDAKGFRASPAFDSAVFALAAGLVQDMKLGQGPQTDIITVGASATDYIGHTYGTDGAEMCLQIAELDRNLGGFLDVLDATGVDYEIALTADHGGNDLPEREITVGMPEAQRAELALAPAVMGKAIGDQLGITGPTLFGDIPNGDVWVSTALTPAQRKAVLAEAVARYKALPQVHSVLTAAQIAATPMPSGAPENWSIPQKARASFDASRSGDLLVFLKPRVTPIPDPTRGYVATHGSPWNYDRRVPILFWRAGMAGFDHAAGIETVDIAPTLAHTIGLSLPGVDGRCLDLTRAGAPCAR</sequence>
<comment type="caution">
    <text evidence="6">The sequence shown here is derived from an EMBL/GenBank/DDBJ whole genome shotgun (WGS) entry which is preliminary data.</text>
</comment>
<dbReference type="EC" id="3.1.3.1" evidence="4"/>
<reference evidence="6 7" key="1">
    <citation type="submission" date="2024-05" db="EMBL/GenBank/DDBJ databases">
        <authorList>
            <person name="Liu Q."/>
            <person name="Xin Y.-H."/>
        </authorList>
    </citation>
    <scope>NUCLEOTIDE SEQUENCE [LARGE SCALE GENOMIC DNA]</scope>
    <source>
        <strain evidence="6 7">CGMCC 1.15349</strain>
    </source>
</reference>
<dbReference type="Proteomes" id="UP001404104">
    <property type="component" value="Unassembled WGS sequence"/>
</dbReference>
<dbReference type="EMBL" id="JBDIMF010000001">
    <property type="protein sequence ID" value="MEN2784991.1"/>
    <property type="molecule type" value="Genomic_DNA"/>
</dbReference>
<keyword evidence="1" id="KW-0597">Phosphoprotein</keyword>
<organism evidence="6 7">
    <name type="scientific">Sphingomonas qilianensis</name>
    <dbReference type="NCBI Taxonomy" id="1736690"/>
    <lineage>
        <taxon>Bacteria</taxon>
        <taxon>Pseudomonadati</taxon>
        <taxon>Pseudomonadota</taxon>
        <taxon>Alphaproteobacteria</taxon>
        <taxon>Sphingomonadales</taxon>
        <taxon>Sphingomonadaceae</taxon>
        <taxon>Sphingomonas</taxon>
    </lineage>
</organism>
<evidence type="ECO:0000313" key="7">
    <source>
        <dbReference type="Proteomes" id="UP001404104"/>
    </source>
</evidence>